<keyword evidence="2" id="KW-1185">Reference proteome</keyword>
<name>A0A6G0U1P1_APHGL</name>
<dbReference type="Proteomes" id="UP000475862">
    <property type="component" value="Unassembled WGS sequence"/>
</dbReference>
<comment type="caution">
    <text evidence="1">The sequence shown here is derived from an EMBL/GenBank/DDBJ whole genome shotgun (WGS) entry which is preliminary data.</text>
</comment>
<dbReference type="EMBL" id="VYZN01000009">
    <property type="protein sequence ID" value="KAE9542700.1"/>
    <property type="molecule type" value="Genomic_DNA"/>
</dbReference>
<dbReference type="AlphaFoldDB" id="A0A6G0U1P1"/>
<reference evidence="1 2" key="1">
    <citation type="submission" date="2019-08" db="EMBL/GenBank/DDBJ databases">
        <title>The genome of the soybean aphid Biotype 1, its phylome, world population structure and adaptation to the North American continent.</title>
        <authorList>
            <person name="Giordano R."/>
            <person name="Donthu R.K."/>
            <person name="Hernandez A.G."/>
            <person name="Wright C.L."/>
            <person name="Zimin A.V."/>
        </authorList>
    </citation>
    <scope>NUCLEOTIDE SEQUENCE [LARGE SCALE GENOMIC DNA]</scope>
    <source>
        <tissue evidence="1">Whole aphids</tissue>
    </source>
</reference>
<organism evidence="1 2">
    <name type="scientific">Aphis glycines</name>
    <name type="common">Soybean aphid</name>
    <dbReference type="NCBI Taxonomy" id="307491"/>
    <lineage>
        <taxon>Eukaryota</taxon>
        <taxon>Metazoa</taxon>
        <taxon>Ecdysozoa</taxon>
        <taxon>Arthropoda</taxon>
        <taxon>Hexapoda</taxon>
        <taxon>Insecta</taxon>
        <taxon>Pterygota</taxon>
        <taxon>Neoptera</taxon>
        <taxon>Paraneoptera</taxon>
        <taxon>Hemiptera</taxon>
        <taxon>Sternorrhyncha</taxon>
        <taxon>Aphidomorpha</taxon>
        <taxon>Aphidoidea</taxon>
        <taxon>Aphididae</taxon>
        <taxon>Aphidini</taxon>
        <taxon>Aphis</taxon>
        <taxon>Aphis</taxon>
    </lineage>
</organism>
<accession>A0A6G0U1P1</accession>
<evidence type="ECO:0000313" key="2">
    <source>
        <dbReference type="Proteomes" id="UP000475862"/>
    </source>
</evidence>
<proteinExistence type="predicted"/>
<protein>
    <submittedName>
        <fullName evidence="1">Uncharacterized protein</fullName>
    </submittedName>
</protein>
<evidence type="ECO:0000313" key="1">
    <source>
        <dbReference type="EMBL" id="KAE9542700.1"/>
    </source>
</evidence>
<sequence>MDWMLYSIAASSHSSTSTFNMTTSGNKNLIITSMNGAINLHGPHHLAKKSMMTNFSLASLPDRPAKYKIYINIKNILESIINLNIIDYYNLFNHFNIIINQQNKIVNLKGTINFFSYQLNNIPSYSSNYHSLGISTFSGGGGWYTGLAYLDMWTAACARTVRQRTTRLTKCCSDRRIFEPRHGVGRFERFVDARW</sequence>
<gene>
    <name evidence="1" type="ORF">AGLY_002611</name>
</gene>